<keyword evidence="4 8" id="KW-0812">Transmembrane</keyword>
<evidence type="ECO:0000256" key="2">
    <source>
        <dbReference type="ARBA" id="ARBA00022475"/>
    </source>
</evidence>
<evidence type="ECO:0000256" key="3">
    <source>
        <dbReference type="ARBA" id="ARBA00022670"/>
    </source>
</evidence>
<comment type="subcellular location">
    <subcellularLocation>
        <location evidence="1">Cell membrane</location>
        <topology evidence="1">Multi-pass membrane protein</topology>
    </subcellularLocation>
</comment>
<sequence length="285" mass="31352">MKKLQLSSVASIKVPEILLLGIGACLVAINLTLISRTSQSDLFTSSMLFYLAIVVLIWIKRQELRLESDMVSSLFGAMFIILVLIRSLVISGYDPFLRIAPLISGFGLALFASGCLHLRQFWRELSILCFLAPSPGALAFLLDISKQTAQFATFLLWNLGFDASRQGVYVHLPGGSIEVYPGCSGIESMLHLVGLAALFLVMFPTTRFQKILIPTAALSIGFCVNGTRVALMAILAAYSSQKSLNYWHVGQGSLIFSLFSVLLLVVLCFYLLQQNDVDIKQSMQQ</sequence>
<feature type="transmembrane region" description="Helical" evidence="8">
    <location>
        <begin position="250"/>
        <end position="272"/>
    </location>
</feature>
<evidence type="ECO:0000313" key="9">
    <source>
        <dbReference type="EMBL" id="MCM1984892.1"/>
    </source>
</evidence>
<dbReference type="GO" id="GO:0005886">
    <property type="term" value="C:plasma membrane"/>
    <property type="evidence" value="ECO:0007669"/>
    <property type="project" value="UniProtKB-SubCell"/>
</dbReference>
<feature type="transmembrane region" description="Helical" evidence="8">
    <location>
        <begin position="42"/>
        <end position="59"/>
    </location>
</feature>
<dbReference type="EMBL" id="JTHE03000106">
    <property type="protein sequence ID" value="MCM1984892.1"/>
    <property type="molecule type" value="Genomic_DNA"/>
</dbReference>
<name>A0ABD4T8I2_9CYAN</name>
<keyword evidence="2" id="KW-1003">Cell membrane</keyword>
<evidence type="ECO:0000256" key="1">
    <source>
        <dbReference type="ARBA" id="ARBA00004651"/>
    </source>
</evidence>
<feature type="transmembrane region" description="Helical" evidence="8">
    <location>
        <begin position="125"/>
        <end position="142"/>
    </location>
</feature>
<dbReference type="InterPro" id="IPR022505">
    <property type="entry name" value="Exosortase_cyanobac"/>
</dbReference>
<evidence type="ECO:0000256" key="6">
    <source>
        <dbReference type="ARBA" id="ARBA00022989"/>
    </source>
</evidence>
<protein>
    <submittedName>
        <fullName evidence="9">Cyanoexosortase A</fullName>
        <ecNumber evidence="9">3.4.22.-</ecNumber>
    </submittedName>
</protein>
<accession>A0ABD4T8I2</accession>
<feature type="transmembrane region" description="Helical" evidence="8">
    <location>
        <begin position="12"/>
        <end position="36"/>
    </location>
</feature>
<organism evidence="9 10">
    <name type="scientific">Lyngbya confervoides BDU141951</name>
    <dbReference type="NCBI Taxonomy" id="1574623"/>
    <lineage>
        <taxon>Bacteria</taxon>
        <taxon>Bacillati</taxon>
        <taxon>Cyanobacteriota</taxon>
        <taxon>Cyanophyceae</taxon>
        <taxon>Oscillatoriophycideae</taxon>
        <taxon>Oscillatoriales</taxon>
        <taxon>Microcoleaceae</taxon>
        <taxon>Lyngbya</taxon>
    </lineage>
</organism>
<feature type="transmembrane region" description="Helical" evidence="8">
    <location>
        <begin position="71"/>
        <end position="93"/>
    </location>
</feature>
<proteinExistence type="predicted"/>
<evidence type="ECO:0000313" key="10">
    <source>
        <dbReference type="Proteomes" id="UP000031561"/>
    </source>
</evidence>
<feature type="transmembrane region" description="Helical" evidence="8">
    <location>
        <begin position="179"/>
        <end position="203"/>
    </location>
</feature>
<keyword evidence="7 8" id="KW-0472">Membrane</keyword>
<keyword evidence="3" id="KW-0645">Protease</keyword>
<dbReference type="EC" id="3.4.22.-" evidence="9"/>
<dbReference type="InterPro" id="IPR019127">
    <property type="entry name" value="Exosortase"/>
</dbReference>
<keyword evidence="5 9" id="KW-0378">Hydrolase</keyword>
<feature type="transmembrane region" description="Helical" evidence="8">
    <location>
        <begin position="99"/>
        <end position="118"/>
    </location>
</feature>
<comment type="caution">
    <text evidence="9">The sequence shown here is derived from an EMBL/GenBank/DDBJ whole genome shotgun (WGS) entry which is preliminary data.</text>
</comment>
<evidence type="ECO:0000256" key="8">
    <source>
        <dbReference type="SAM" id="Phobius"/>
    </source>
</evidence>
<dbReference type="Pfam" id="PF09721">
    <property type="entry name" value="Exosortase_EpsH"/>
    <property type="match status" value="1"/>
</dbReference>
<dbReference type="RefSeq" id="WP_166277368.1">
    <property type="nucleotide sequence ID" value="NZ_JTHE03000106.1"/>
</dbReference>
<dbReference type="GO" id="GO:0006508">
    <property type="term" value="P:proteolysis"/>
    <property type="evidence" value="ECO:0007669"/>
    <property type="project" value="UniProtKB-KW"/>
</dbReference>
<evidence type="ECO:0000256" key="7">
    <source>
        <dbReference type="ARBA" id="ARBA00023136"/>
    </source>
</evidence>
<keyword evidence="6 8" id="KW-1133">Transmembrane helix</keyword>
<evidence type="ECO:0000256" key="5">
    <source>
        <dbReference type="ARBA" id="ARBA00022801"/>
    </source>
</evidence>
<gene>
    <name evidence="9" type="primary">crtA</name>
    <name evidence="9" type="ORF">QQ91_0018885</name>
</gene>
<reference evidence="9 10" key="1">
    <citation type="journal article" date="2015" name="Genome Announc.">
        <title>Draft Genome Sequence of Filamentous Marine Cyanobacterium Lyngbya confervoides Strain BDU141951.</title>
        <authorList>
            <person name="Chandrababunaidu M.M."/>
            <person name="Sen D."/>
            <person name="Tripathy S."/>
        </authorList>
    </citation>
    <scope>NUCLEOTIDE SEQUENCE [LARGE SCALE GENOMIC DNA]</scope>
    <source>
        <strain evidence="9 10">BDU141951</strain>
    </source>
</reference>
<dbReference type="AlphaFoldDB" id="A0ABD4T8I2"/>
<dbReference type="NCBIfam" id="TIGR04178">
    <property type="entry name" value="exo_archaeo"/>
    <property type="match status" value="1"/>
</dbReference>
<dbReference type="Proteomes" id="UP000031561">
    <property type="component" value="Unassembled WGS sequence"/>
</dbReference>
<feature type="transmembrane region" description="Helical" evidence="8">
    <location>
        <begin position="215"/>
        <end position="238"/>
    </location>
</feature>
<keyword evidence="10" id="KW-1185">Reference proteome</keyword>
<dbReference type="NCBIfam" id="TIGR03763">
    <property type="entry name" value="cyanoexo_CrtA"/>
    <property type="match status" value="1"/>
</dbReference>
<dbReference type="GO" id="GO:0008233">
    <property type="term" value="F:peptidase activity"/>
    <property type="evidence" value="ECO:0007669"/>
    <property type="project" value="UniProtKB-KW"/>
</dbReference>
<evidence type="ECO:0000256" key="4">
    <source>
        <dbReference type="ARBA" id="ARBA00022692"/>
    </source>
</evidence>
<dbReference type="InterPro" id="IPR026392">
    <property type="entry name" value="Exo/Archaeosortase_dom"/>
</dbReference>